<dbReference type="InterPro" id="IPR010209">
    <property type="entry name" value="Ion_transpt_RnfG/RsxG"/>
</dbReference>
<evidence type="ECO:0000256" key="1">
    <source>
        <dbReference type="ARBA" id="ARBA00022448"/>
    </source>
</evidence>
<evidence type="ECO:0000256" key="3">
    <source>
        <dbReference type="ARBA" id="ARBA00022630"/>
    </source>
</evidence>
<dbReference type="Pfam" id="PF04205">
    <property type="entry name" value="FMN_bind"/>
    <property type="match status" value="1"/>
</dbReference>
<protein>
    <recommendedName>
        <fullName evidence="6">Ion-translocating oxidoreductase complex subunit G</fullName>
        <ecNumber evidence="6">7.-.-.-</ecNumber>
    </recommendedName>
    <alternativeName>
        <fullName evidence="6">Rnf electron transport complex subunit G</fullName>
    </alternativeName>
</protein>
<comment type="subcellular location">
    <subcellularLocation>
        <location evidence="6">Cell inner membrane</location>
        <topology evidence="6">Single-pass membrane protein</topology>
    </subcellularLocation>
</comment>
<evidence type="ECO:0000256" key="2">
    <source>
        <dbReference type="ARBA" id="ARBA00022553"/>
    </source>
</evidence>
<comment type="subunit">
    <text evidence="6">The complex is composed of six subunits: RnfA, RnfB, RnfC, RnfD, RnfE and RnfG.</text>
</comment>
<evidence type="ECO:0000313" key="9">
    <source>
        <dbReference type="Proteomes" id="UP001595548"/>
    </source>
</evidence>
<dbReference type="PANTHER" id="PTHR36118">
    <property type="entry name" value="ION-TRANSLOCATING OXIDOREDUCTASE COMPLEX SUBUNIT G"/>
    <property type="match status" value="1"/>
</dbReference>
<dbReference type="SMART" id="SM00900">
    <property type="entry name" value="FMN_bind"/>
    <property type="match status" value="1"/>
</dbReference>
<evidence type="ECO:0000256" key="4">
    <source>
        <dbReference type="ARBA" id="ARBA00022643"/>
    </source>
</evidence>
<keyword evidence="6" id="KW-1003">Cell membrane</keyword>
<dbReference type="Proteomes" id="UP001595548">
    <property type="component" value="Unassembled WGS sequence"/>
</dbReference>
<feature type="domain" description="FMN-binding" evidence="7">
    <location>
        <begin position="104"/>
        <end position="196"/>
    </location>
</feature>
<keyword evidence="6" id="KW-0812">Transmembrane</keyword>
<proteinExistence type="inferred from homology"/>
<dbReference type="HAMAP" id="MF_00479">
    <property type="entry name" value="RsxG_RnfG"/>
    <property type="match status" value="1"/>
</dbReference>
<evidence type="ECO:0000256" key="5">
    <source>
        <dbReference type="ARBA" id="ARBA00022982"/>
    </source>
</evidence>
<organism evidence="8 9">
    <name type="scientific">Gilvimarinus japonicus</name>
    <dbReference type="NCBI Taxonomy" id="1796469"/>
    <lineage>
        <taxon>Bacteria</taxon>
        <taxon>Pseudomonadati</taxon>
        <taxon>Pseudomonadota</taxon>
        <taxon>Gammaproteobacteria</taxon>
        <taxon>Cellvibrionales</taxon>
        <taxon>Cellvibrionaceae</taxon>
        <taxon>Gilvimarinus</taxon>
    </lineage>
</organism>
<keyword evidence="6" id="KW-1278">Translocase</keyword>
<dbReference type="InterPro" id="IPR007329">
    <property type="entry name" value="FMN-bd"/>
</dbReference>
<keyword evidence="5 6" id="KW-0249">Electron transport</keyword>
<keyword evidence="6" id="KW-0472">Membrane</keyword>
<comment type="cofactor">
    <cofactor evidence="6">
        <name>FMN</name>
        <dbReference type="ChEBI" id="CHEBI:58210"/>
    </cofactor>
</comment>
<gene>
    <name evidence="8" type="primary">rsxG</name>
    <name evidence="6" type="synonym">rnfG</name>
    <name evidence="8" type="ORF">ACFOEB_14085</name>
</gene>
<dbReference type="EMBL" id="JBHRTL010000030">
    <property type="protein sequence ID" value="MFC3156337.1"/>
    <property type="molecule type" value="Genomic_DNA"/>
</dbReference>
<comment type="similarity">
    <text evidence="6">Belongs to the RnfG family.</text>
</comment>
<name>A0ABV7HXF8_9GAMM</name>
<sequence length="222" mass="23760">MLGASISKNSVLLGLFALVTAGVLAVTNVSTRDRIAEAERQAAERALYELVTADRVDNDMLSDTIATPAGMMADLGLTQPEPIYRARKNGKVIAVIVPAIAPDGYSGAIRLLVGVNRDGTVAGARALVHKETPGLGDKVDTNKSDWILGFNGKSLSDPAPERWAVKKDGGEFDQFTGATITPRAVTGQIKRVLQQVQAERNLLFEIPEQAEVNTPRNVGDKR</sequence>
<evidence type="ECO:0000256" key="6">
    <source>
        <dbReference type="HAMAP-Rule" id="MF_00479"/>
    </source>
</evidence>
<accession>A0ABV7HXF8</accession>
<reference evidence="9" key="1">
    <citation type="journal article" date="2019" name="Int. J. Syst. Evol. Microbiol.">
        <title>The Global Catalogue of Microorganisms (GCM) 10K type strain sequencing project: providing services to taxonomists for standard genome sequencing and annotation.</title>
        <authorList>
            <consortium name="The Broad Institute Genomics Platform"/>
            <consortium name="The Broad Institute Genome Sequencing Center for Infectious Disease"/>
            <person name="Wu L."/>
            <person name="Ma J."/>
        </authorList>
    </citation>
    <scope>NUCLEOTIDE SEQUENCE [LARGE SCALE GENOMIC DNA]</scope>
    <source>
        <strain evidence="9">KCTC 52141</strain>
    </source>
</reference>
<evidence type="ECO:0000313" key="8">
    <source>
        <dbReference type="EMBL" id="MFC3156337.1"/>
    </source>
</evidence>
<dbReference type="NCBIfam" id="NF002519">
    <property type="entry name" value="PRK01908.1"/>
    <property type="match status" value="1"/>
</dbReference>
<feature type="modified residue" description="FMN phosphoryl threonine" evidence="6">
    <location>
        <position position="179"/>
    </location>
</feature>
<keyword evidence="9" id="KW-1185">Reference proteome</keyword>
<keyword evidence="2 6" id="KW-0597">Phosphoprotein</keyword>
<keyword evidence="3 6" id="KW-0285">Flavoprotein</keyword>
<dbReference type="PIRSF" id="PIRSF006091">
    <property type="entry name" value="E_trnsport_RnfG"/>
    <property type="match status" value="1"/>
</dbReference>
<evidence type="ECO:0000259" key="7">
    <source>
        <dbReference type="SMART" id="SM00900"/>
    </source>
</evidence>
<dbReference type="PANTHER" id="PTHR36118:SF1">
    <property type="entry name" value="ION-TRANSLOCATING OXIDOREDUCTASE COMPLEX SUBUNIT G"/>
    <property type="match status" value="1"/>
</dbReference>
<comment type="function">
    <text evidence="6">Part of a membrane-bound complex that couples electron transfer with translocation of ions across the membrane.</text>
</comment>
<comment type="caution">
    <text evidence="8">The sequence shown here is derived from an EMBL/GenBank/DDBJ whole genome shotgun (WGS) entry which is preliminary data.</text>
</comment>
<dbReference type="RefSeq" id="WP_382417531.1">
    <property type="nucleotide sequence ID" value="NZ_AP031500.1"/>
</dbReference>
<keyword evidence="4 6" id="KW-0288">FMN</keyword>
<keyword evidence="6" id="KW-0997">Cell inner membrane</keyword>
<keyword evidence="1 6" id="KW-0813">Transport</keyword>
<dbReference type="EC" id="7.-.-.-" evidence="6"/>
<dbReference type="NCBIfam" id="TIGR01947">
    <property type="entry name" value="rnfG"/>
    <property type="match status" value="1"/>
</dbReference>
<keyword evidence="6" id="KW-1133">Transmembrane helix</keyword>